<dbReference type="Proteomes" id="UP000596660">
    <property type="component" value="Unplaced"/>
</dbReference>
<evidence type="ECO:0000256" key="1">
    <source>
        <dbReference type="SAM" id="MobiDB-lite"/>
    </source>
</evidence>
<reference evidence="2" key="2">
    <citation type="submission" date="2021-03" db="UniProtKB">
        <authorList>
            <consortium name="EnsemblPlants"/>
        </authorList>
    </citation>
    <scope>IDENTIFICATION</scope>
</reference>
<organism evidence="2 3">
    <name type="scientific">Chenopodium quinoa</name>
    <name type="common">Quinoa</name>
    <dbReference type="NCBI Taxonomy" id="63459"/>
    <lineage>
        <taxon>Eukaryota</taxon>
        <taxon>Viridiplantae</taxon>
        <taxon>Streptophyta</taxon>
        <taxon>Embryophyta</taxon>
        <taxon>Tracheophyta</taxon>
        <taxon>Spermatophyta</taxon>
        <taxon>Magnoliopsida</taxon>
        <taxon>eudicotyledons</taxon>
        <taxon>Gunneridae</taxon>
        <taxon>Pentapetalae</taxon>
        <taxon>Caryophyllales</taxon>
        <taxon>Chenopodiaceae</taxon>
        <taxon>Chenopodioideae</taxon>
        <taxon>Atripliceae</taxon>
        <taxon>Chenopodium</taxon>
    </lineage>
</organism>
<dbReference type="Gramene" id="AUR62035218-RA">
    <property type="protein sequence ID" value="AUR62035218-RA:cds"/>
    <property type="gene ID" value="AUR62035218"/>
</dbReference>
<keyword evidence="3" id="KW-1185">Reference proteome</keyword>
<name>A0A803MTZ6_CHEQI</name>
<feature type="compositionally biased region" description="Basic residues" evidence="1">
    <location>
        <begin position="14"/>
        <end position="23"/>
    </location>
</feature>
<evidence type="ECO:0000313" key="2">
    <source>
        <dbReference type="EnsemblPlants" id="AUR62035218-RA:cds"/>
    </source>
</evidence>
<sequence length="131" mass="15390">MECQKKMMMEHHKMSVSRKKKPKKEGEINNKNTLGEAVVVAATEEKRRYDASNNNYSSSIEANMLTCDDQQDREDWRVWLKPGMLVDEQMSWGSIWFSFWDVDANCNSDAFYSDVMEDDIWDLKSIKHTPQ</sequence>
<proteinExistence type="predicted"/>
<dbReference type="AlphaFoldDB" id="A0A803MTZ6"/>
<feature type="region of interest" description="Disordered" evidence="1">
    <location>
        <begin position="1"/>
        <end position="31"/>
    </location>
</feature>
<evidence type="ECO:0000313" key="3">
    <source>
        <dbReference type="Proteomes" id="UP000596660"/>
    </source>
</evidence>
<feature type="compositionally biased region" description="Basic and acidic residues" evidence="1">
    <location>
        <begin position="1"/>
        <end position="13"/>
    </location>
</feature>
<dbReference type="OMA" id="MEDDIWD"/>
<accession>A0A803MTZ6</accession>
<protein>
    <submittedName>
        <fullName evidence="2">Uncharacterized protein</fullName>
    </submittedName>
</protein>
<dbReference type="EnsemblPlants" id="AUR62035218-RA">
    <property type="protein sequence ID" value="AUR62035218-RA:cds"/>
    <property type="gene ID" value="AUR62035218"/>
</dbReference>
<reference evidence="2" key="1">
    <citation type="journal article" date="2017" name="Nature">
        <title>The genome of Chenopodium quinoa.</title>
        <authorList>
            <person name="Jarvis D.E."/>
            <person name="Ho Y.S."/>
            <person name="Lightfoot D.J."/>
            <person name="Schmoeckel S.M."/>
            <person name="Li B."/>
            <person name="Borm T.J.A."/>
            <person name="Ohyanagi H."/>
            <person name="Mineta K."/>
            <person name="Michell C.T."/>
            <person name="Saber N."/>
            <person name="Kharbatia N.M."/>
            <person name="Rupper R.R."/>
            <person name="Sharp A.R."/>
            <person name="Dally N."/>
            <person name="Boughton B.A."/>
            <person name="Woo Y.H."/>
            <person name="Gao G."/>
            <person name="Schijlen E.G.W.M."/>
            <person name="Guo X."/>
            <person name="Momin A.A."/>
            <person name="Negrao S."/>
            <person name="Al-Babili S."/>
            <person name="Gehring C."/>
            <person name="Roessner U."/>
            <person name="Jung C."/>
            <person name="Murphy K."/>
            <person name="Arold S.T."/>
            <person name="Gojobori T."/>
            <person name="van der Linden C.G."/>
            <person name="van Loo E.N."/>
            <person name="Jellen E.N."/>
            <person name="Maughan P.J."/>
            <person name="Tester M."/>
        </authorList>
    </citation>
    <scope>NUCLEOTIDE SEQUENCE [LARGE SCALE GENOMIC DNA]</scope>
    <source>
        <strain evidence="2">cv. PI 614886</strain>
    </source>
</reference>